<evidence type="ECO:0000313" key="1">
    <source>
        <dbReference type="EMBL" id="PVI02144.1"/>
    </source>
</evidence>
<gene>
    <name evidence="1" type="ORF">DM02DRAFT_312260</name>
</gene>
<sequence length="80" mass="9174">MISSLLSTTIFSTLSFRCPDCRHCSSNSAWLRFTSSIYTAIAQCTDAYIVREKHEQSARACFRRHSTYECRIRKTGGRVC</sequence>
<keyword evidence="2" id="KW-1185">Reference proteome</keyword>
<dbReference type="AlphaFoldDB" id="A0A2V1DXU3"/>
<dbReference type="Proteomes" id="UP000244855">
    <property type="component" value="Unassembled WGS sequence"/>
</dbReference>
<dbReference type="EMBL" id="KZ805346">
    <property type="protein sequence ID" value="PVI02144.1"/>
    <property type="molecule type" value="Genomic_DNA"/>
</dbReference>
<accession>A0A2V1DXU3</accession>
<proteinExistence type="predicted"/>
<organism evidence="1 2">
    <name type="scientific">Periconia macrospinosa</name>
    <dbReference type="NCBI Taxonomy" id="97972"/>
    <lineage>
        <taxon>Eukaryota</taxon>
        <taxon>Fungi</taxon>
        <taxon>Dikarya</taxon>
        <taxon>Ascomycota</taxon>
        <taxon>Pezizomycotina</taxon>
        <taxon>Dothideomycetes</taxon>
        <taxon>Pleosporomycetidae</taxon>
        <taxon>Pleosporales</taxon>
        <taxon>Massarineae</taxon>
        <taxon>Periconiaceae</taxon>
        <taxon>Periconia</taxon>
    </lineage>
</organism>
<name>A0A2V1DXU3_9PLEO</name>
<evidence type="ECO:0000313" key="2">
    <source>
        <dbReference type="Proteomes" id="UP000244855"/>
    </source>
</evidence>
<protein>
    <submittedName>
        <fullName evidence="1">Uncharacterized protein</fullName>
    </submittedName>
</protein>
<reference evidence="1 2" key="1">
    <citation type="journal article" date="2018" name="Sci. Rep.">
        <title>Comparative genomics provides insights into the lifestyle and reveals functional heterogeneity of dark septate endophytic fungi.</title>
        <authorList>
            <person name="Knapp D.G."/>
            <person name="Nemeth J.B."/>
            <person name="Barry K."/>
            <person name="Hainaut M."/>
            <person name="Henrissat B."/>
            <person name="Johnson J."/>
            <person name="Kuo A."/>
            <person name="Lim J.H.P."/>
            <person name="Lipzen A."/>
            <person name="Nolan M."/>
            <person name="Ohm R.A."/>
            <person name="Tamas L."/>
            <person name="Grigoriev I.V."/>
            <person name="Spatafora J.W."/>
            <person name="Nagy L.G."/>
            <person name="Kovacs G.M."/>
        </authorList>
    </citation>
    <scope>NUCLEOTIDE SEQUENCE [LARGE SCALE GENOMIC DNA]</scope>
    <source>
        <strain evidence="1 2">DSE2036</strain>
    </source>
</reference>